<dbReference type="InterPro" id="IPR036397">
    <property type="entry name" value="RNaseH_sf"/>
</dbReference>
<proteinExistence type="predicted"/>
<accession>A0A7J5J9P7</accession>
<organism evidence="2 3">
    <name type="scientific">Bacteroides thetaiotaomicron</name>
    <dbReference type="NCBI Taxonomy" id="818"/>
    <lineage>
        <taxon>Bacteria</taxon>
        <taxon>Pseudomonadati</taxon>
        <taxon>Bacteroidota</taxon>
        <taxon>Bacteroidia</taxon>
        <taxon>Bacteroidales</taxon>
        <taxon>Bacteroidaceae</taxon>
        <taxon>Bacteroides</taxon>
    </lineage>
</organism>
<feature type="domain" description="Integrase catalytic" evidence="1">
    <location>
        <begin position="146"/>
        <end position="322"/>
    </location>
</feature>
<dbReference type="GO" id="GO:0003676">
    <property type="term" value="F:nucleic acid binding"/>
    <property type="evidence" value="ECO:0007669"/>
    <property type="project" value="InterPro"/>
</dbReference>
<dbReference type="Gene3D" id="3.30.420.10">
    <property type="entry name" value="Ribonuclease H-like superfamily/Ribonuclease H"/>
    <property type="match status" value="1"/>
</dbReference>
<feature type="non-terminal residue" evidence="2">
    <location>
        <position position="356"/>
    </location>
</feature>
<name>A0A7J5J9P7_BACT4</name>
<evidence type="ECO:0000313" key="3">
    <source>
        <dbReference type="Proteomes" id="UP000460317"/>
    </source>
</evidence>
<dbReference type="PROSITE" id="PS50994">
    <property type="entry name" value="INTEGRASE"/>
    <property type="match status" value="1"/>
</dbReference>
<protein>
    <submittedName>
        <fullName evidence="2">IS21 family transposase</fullName>
    </submittedName>
</protein>
<dbReference type="EMBL" id="WCSB01000207">
    <property type="protein sequence ID" value="KAB4443956.1"/>
    <property type="molecule type" value="Genomic_DNA"/>
</dbReference>
<dbReference type="AlphaFoldDB" id="A0A7J5J9P7"/>
<dbReference type="GO" id="GO:0015074">
    <property type="term" value="P:DNA integration"/>
    <property type="evidence" value="ECO:0007669"/>
    <property type="project" value="InterPro"/>
</dbReference>
<reference evidence="2 3" key="1">
    <citation type="journal article" date="2019" name="Nat. Med.">
        <title>A library of human gut bacterial isolates paired with longitudinal multiomics data enables mechanistic microbiome research.</title>
        <authorList>
            <person name="Poyet M."/>
            <person name="Groussin M."/>
            <person name="Gibbons S.M."/>
            <person name="Avila-Pacheco J."/>
            <person name="Jiang X."/>
            <person name="Kearney S.M."/>
            <person name="Perrotta A.R."/>
            <person name="Berdy B."/>
            <person name="Zhao S."/>
            <person name="Lieberman T.D."/>
            <person name="Swanson P.K."/>
            <person name="Smith M."/>
            <person name="Roesemann S."/>
            <person name="Alexander J.E."/>
            <person name="Rich S.A."/>
            <person name="Livny J."/>
            <person name="Vlamakis H."/>
            <person name="Clish C."/>
            <person name="Bullock K."/>
            <person name="Deik A."/>
            <person name="Scott J."/>
            <person name="Pierce K.A."/>
            <person name="Xavier R.J."/>
            <person name="Alm E.J."/>
        </authorList>
    </citation>
    <scope>NUCLEOTIDE SEQUENCE [LARGE SCALE GENOMIC DNA]</scope>
    <source>
        <strain evidence="2 3">BIOML-A165</strain>
    </source>
</reference>
<dbReference type="InterPro" id="IPR012337">
    <property type="entry name" value="RNaseH-like_sf"/>
</dbReference>
<dbReference type="InterPro" id="IPR001584">
    <property type="entry name" value="Integrase_cat-core"/>
</dbReference>
<evidence type="ECO:0000259" key="1">
    <source>
        <dbReference type="PROSITE" id="PS50994"/>
    </source>
</evidence>
<dbReference type="Pfam" id="PF13384">
    <property type="entry name" value="HTH_23"/>
    <property type="match status" value="1"/>
</dbReference>
<evidence type="ECO:0000313" key="2">
    <source>
        <dbReference type="EMBL" id="KAB4443956.1"/>
    </source>
</evidence>
<sequence length="356" mass="41600">MKTMVERQSIIHMYRVCGYSKRRISRELHVSRHTVDNILSEYESAIRTDNPEEALSDLLTIQPRYDSSRRRPRRLTQEIKDKIGFCLKKNAVKIATGLRKQRMLKKDIHQFLLSQGYTISYATVCSYIKNIESYKEKKKSEAFIRLFYEPGCIAEFDWGEVLLFIDGVKTKFYLAVFTFGHSNGRYAYLFRHQNTLAFMESHRNFFRDIHGVPAMMVYDNMRVAVKSFVGGDKKPTEALMKMSGFYCFEYRFCNVRAGWEKGHVERSVEYVRRKAFCLTDHFGDIHSAQEHLNRVCMQVNNEQGSLSTAEKTSRLEADLSSLKPFPGNLGCFEVYEYIVDKWSTISMKNVHYSVPD</sequence>
<dbReference type="PANTHER" id="PTHR35004">
    <property type="entry name" value="TRANSPOSASE RV3428C-RELATED"/>
    <property type="match status" value="1"/>
</dbReference>
<dbReference type="SUPFAM" id="SSF46689">
    <property type="entry name" value="Homeodomain-like"/>
    <property type="match status" value="1"/>
</dbReference>
<dbReference type="SUPFAM" id="SSF53098">
    <property type="entry name" value="Ribonuclease H-like"/>
    <property type="match status" value="1"/>
</dbReference>
<gene>
    <name evidence="2" type="ORF">GAN93_26610</name>
</gene>
<comment type="caution">
    <text evidence="2">The sequence shown here is derived from an EMBL/GenBank/DDBJ whole genome shotgun (WGS) entry which is preliminary data.</text>
</comment>
<dbReference type="PANTHER" id="PTHR35004:SF7">
    <property type="entry name" value="INTEGRASE PROTEIN"/>
    <property type="match status" value="1"/>
</dbReference>
<dbReference type="InterPro" id="IPR009057">
    <property type="entry name" value="Homeodomain-like_sf"/>
</dbReference>
<dbReference type="NCBIfam" id="NF033546">
    <property type="entry name" value="transpos_IS21"/>
    <property type="match status" value="1"/>
</dbReference>
<dbReference type="Proteomes" id="UP000460317">
    <property type="component" value="Unassembled WGS sequence"/>
</dbReference>